<gene>
    <name evidence="1" type="primary">porQ</name>
    <name evidence="1" type="ORF">GXP67_18555</name>
</gene>
<keyword evidence="2" id="KW-1185">Reference proteome</keyword>
<name>A0A6C0GLI1_9BACT</name>
<sequence length="356" mass="38861">MQFSSILFHVRRYFLYLTLCLCWVDTAVQAQYLGGRTSFSFVNLPGHAPLAALGGINVSLRNQNVNSFLSNPALLSTQTDKHISLSYVPYYAGINYSTLAYSHPLKKAGRWAAGLQYINYGTFEETDATGAVIGSFKASDYILTTGYSHIIGHYTLGANLKLAGSTIANYSAYAAMLDIGAVFKHPVHDLSIGLVIKNAGFALKAYHPEVSLAMPFDVQAGVSFKPKFMPLRFSFTAHHLHQLDIAYDDPAFNTTIDPNGNKVVEKVGVADKIARHFTVGTQILLGKAFQIQVGYNHLLRQELRLINQAAGSGFSLGASLHIKSFDIAYARGFHHAAGGISYLTLISNLGTVFKKK</sequence>
<dbReference type="Proteomes" id="UP000480178">
    <property type="component" value="Chromosome"/>
</dbReference>
<dbReference type="EMBL" id="CP048222">
    <property type="protein sequence ID" value="QHT68500.1"/>
    <property type="molecule type" value="Genomic_DNA"/>
</dbReference>
<organism evidence="1 2">
    <name type="scientific">Rhodocytophaga rosea</name>
    <dbReference type="NCBI Taxonomy" id="2704465"/>
    <lineage>
        <taxon>Bacteria</taxon>
        <taxon>Pseudomonadati</taxon>
        <taxon>Bacteroidota</taxon>
        <taxon>Cytophagia</taxon>
        <taxon>Cytophagales</taxon>
        <taxon>Rhodocytophagaceae</taxon>
        <taxon>Rhodocytophaga</taxon>
    </lineage>
</organism>
<evidence type="ECO:0000313" key="1">
    <source>
        <dbReference type="EMBL" id="QHT68500.1"/>
    </source>
</evidence>
<dbReference type="KEGG" id="rhoz:GXP67_18555"/>
<evidence type="ECO:0000313" key="2">
    <source>
        <dbReference type="Proteomes" id="UP000480178"/>
    </source>
</evidence>
<protein>
    <submittedName>
        <fullName evidence="1">Type IX secretion system protein PorQ</fullName>
    </submittedName>
</protein>
<proteinExistence type="predicted"/>
<dbReference type="NCBIfam" id="NF033709">
    <property type="entry name" value="PorV_fam"/>
    <property type="match status" value="1"/>
</dbReference>
<accession>A0A6C0GLI1</accession>
<reference evidence="1 2" key="1">
    <citation type="submission" date="2020-01" db="EMBL/GenBank/DDBJ databases">
        <authorList>
            <person name="Kim M.K."/>
        </authorList>
    </citation>
    <scope>NUCLEOTIDE SEQUENCE [LARGE SCALE GENOMIC DNA]</scope>
    <source>
        <strain evidence="1 2">172606-1</strain>
    </source>
</reference>
<dbReference type="NCBIfam" id="NF033711">
    <property type="entry name" value="T9SS_PorQ"/>
    <property type="match status" value="1"/>
</dbReference>
<dbReference type="RefSeq" id="WP_162444511.1">
    <property type="nucleotide sequence ID" value="NZ_CP048222.1"/>
</dbReference>
<dbReference type="Gene3D" id="2.40.160.60">
    <property type="entry name" value="Outer membrane protein transport protein (OMPP1/FadL/TodX)"/>
    <property type="match status" value="1"/>
</dbReference>
<dbReference type="AlphaFoldDB" id="A0A6C0GLI1"/>